<evidence type="ECO:0000256" key="1">
    <source>
        <dbReference type="SAM" id="Phobius"/>
    </source>
</evidence>
<dbReference type="PATRIC" id="fig|572264.18.peg.3237"/>
<dbReference type="AlphaFoldDB" id="A0A158RLB9"/>
<name>A0A158RLB9_BACC3</name>
<dbReference type="KEGG" id="bcx:BCA_3278"/>
<feature type="transmembrane region" description="Helical" evidence="1">
    <location>
        <begin position="127"/>
        <end position="147"/>
    </location>
</feature>
<feature type="transmembrane region" description="Helical" evidence="1">
    <location>
        <begin position="67"/>
        <end position="86"/>
    </location>
</feature>
<gene>
    <name evidence="2" type="ordered locus">BCA_3278</name>
</gene>
<sequence length="186" mass="22240">MGYYLPINTIKKTIHVKIRTLFFYSLLIWYALIPLSKNLFSTLMILLFSFLGIYFIYVIISLFSRNWLLGTWFIVLILTVCIYLGTDNNLISEINGKLISVFLSFLSLYMAFWDFTNLNKHVMSRKLVQWIMGLLLFYVYTMLFCKLKLKISFPLYFDPATNYNTDYLTWLSIIIYFLTMEYKKIK</sequence>
<feature type="transmembrane region" description="Helical" evidence="1">
    <location>
        <begin position="16"/>
        <end position="33"/>
    </location>
</feature>
<keyword evidence="1" id="KW-0472">Membrane</keyword>
<evidence type="ECO:0000313" key="3">
    <source>
        <dbReference type="Proteomes" id="UP000002210"/>
    </source>
</evidence>
<evidence type="ECO:0000313" key="2">
    <source>
        <dbReference type="EMBL" id="ACO27930.1"/>
    </source>
</evidence>
<reference evidence="2 3" key="1">
    <citation type="submission" date="2009-02" db="EMBL/GenBank/DDBJ databases">
        <title>Genome sequence of Bacillus cereus 03BB102.</title>
        <authorList>
            <person name="Dodson R.J."/>
            <person name="Jackson P."/>
            <person name="Munk A.C."/>
            <person name="Brettin T."/>
            <person name="Bruce D."/>
            <person name="Detter C."/>
            <person name="Tapia R."/>
            <person name="Han C."/>
            <person name="Sutton G."/>
            <person name="Sims D."/>
        </authorList>
    </citation>
    <scope>NUCLEOTIDE SEQUENCE [LARGE SCALE GENOMIC DNA]</scope>
    <source>
        <strain evidence="2 3">03BB102</strain>
    </source>
</reference>
<protein>
    <submittedName>
        <fullName evidence="2">Putative membrane protein</fullName>
    </submittedName>
</protein>
<accession>A0A158RLB9</accession>
<organism evidence="2 3">
    <name type="scientific">Bacillus cereus (strain 03BB102)</name>
    <dbReference type="NCBI Taxonomy" id="572264"/>
    <lineage>
        <taxon>Bacteria</taxon>
        <taxon>Bacillati</taxon>
        <taxon>Bacillota</taxon>
        <taxon>Bacilli</taxon>
        <taxon>Bacillales</taxon>
        <taxon>Bacillaceae</taxon>
        <taxon>Bacillus</taxon>
        <taxon>Bacillus cereus group</taxon>
    </lineage>
</organism>
<feature type="transmembrane region" description="Helical" evidence="1">
    <location>
        <begin position="98"/>
        <end position="115"/>
    </location>
</feature>
<feature type="transmembrane region" description="Helical" evidence="1">
    <location>
        <begin position="167"/>
        <end position="183"/>
    </location>
</feature>
<proteinExistence type="predicted"/>
<dbReference type="Proteomes" id="UP000002210">
    <property type="component" value="Chromosome"/>
</dbReference>
<dbReference type="EMBL" id="CP001407">
    <property type="protein sequence ID" value="ACO27930.1"/>
    <property type="molecule type" value="Genomic_DNA"/>
</dbReference>
<feature type="transmembrane region" description="Helical" evidence="1">
    <location>
        <begin position="39"/>
        <end position="60"/>
    </location>
</feature>
<keyword evidence="1" id="KW-1133">Transmembrane helix</keyword>
<keyword evidence="1" id="KW-0812">Transmembrane</keyword>